<evidence type="ECO:0000256" key="1">
    <source>
        <dbReference type="ARBA" id="ARBA00022729"/>
    </source>
</evidence>
<feature type="signal peptide" evidence="2">
    <location>
        <begin position="1"/>
        <end position="18"/>
    </location>
</feature>
<comment type="caution">
    <text evidence="4">The sequence shown here is derived from an EMBL/GenBank/DDBJ whole genome shotgun (WGS) entry which is preliminary data.</text>
</comment>
<dbReference type="NCBIfam" id="TIGR04183">
    <property type="entry name" value="Por_Secre_tail"/>
    <property type="match status" value="1"/>
</dbReference>
<dbReference type="RefSeq" id="WP_298285587.1">
    <property type="nucleotide sequence ID" value="NZ_JBHTIC010000005.1"/>
</dbReference>
<dbReference type="Proteomes" id="UP001597032">
    <property type="component" value="Unassembled WGS sequence"/>
</dbReference>
<evidence type="ECO:0000256" key="2">
    <source>
        <dbReference type="SAM" id="SignalP"/>
    </source>
</evidence>
<keyword evidence="5" id="KW-1185">Reference proteome</keyword>
<dbReference type="InterPro" id="IPR026444">
    <property type="entry name" value="Secre_tail"/>
</dbReference>
<accession>A0ABW2Z2G5</accession>
<proteinExistence type="predicted"/>
<evidence type="ECO:0000313" key="4">
    <source>
        <dbReference type="EMBL" id="MFD0761033.1"/>
    </source>
</evidence>
<feature type="chain" id="PRO_5045575454" evidence="2">
    <location>
        <begin position="19"/>
        <end position="119"/>
    </location>
</feature>
<reference evidence="5" key="1">
    <citation type="journal article" date="2019" name="Int. J. Syst. Evol. Microbiol.">
        <title>The Global Catalogue of Microorganisms (GCM) 10K type strain sequencing project: providing services to taxonomists for standard genome sequencing and annotation.</title>
        <authorList>
            <consortium name="The Broad Institute Genomics Platform"/>
            <consortium name="The Broad Institute Genome Sequencing Center for Infectious Disease"/>
            <person name="Wu L."/>
            <person name="Ma J."/>
        </authorList>
    </citation>
    <scope>NUCLEOTIDE SEQUENCE [LARGE SCALE GENOMIC DNA]</scope>
    <source>
        <strain evidence="5">CCUG 60022</strain>
    </source>
</reference>
<gene>
    <name evidence="4" type="ORF">ACFQZW_02975</name>
</gene>
<evidence type="ECO:0000259" key="3">
    <source>
        <dbReference type="Pfam" id="PF18962"/>
    </source>
</evidence>
<feature type="domain" description="Secretion system C-terminal sorting" evidence="3">
    <location>
        <begin position="43"/>
        <end position="118"/>
    </location>
</feature>
<keyword evidence="1 2" id="KW-0732">Signal</keyword>
<dbReference type="Pfam" id="PF18962">
    <property type="entry name" value="Por_Secre_tail"/>
    <property type="match status" value="1"/>
</dbReference>
<name>A0ABW2Z2G5_9FLAO</name>
<organism evidence="4 5">
    <name type="scientific">Lutibacter aestuarii</name>
    <dbReference type="NCBI Taxonomy" id="861111"/>
    <lineage>
        <taxon>Bacteria</taxon>
        <taxon>Pseudomonadati</taxon>
        <taxon>Bacteroidota</taxon>
        <taxon>Flavobacteriia</taxon>
        <taxon>Flavobacteriales</taxon>
        <taxon>Flavobacteriaceae</taxon>
        <taxon>Lutibacter</taxon>
    </lineage>
</organism>
<dbReference type="EMBL" id="JBHTIC010000005">
    <property type="protein sequence ID" value="MFD0761033.1"/>
    <property type="molecule type" value="Genomic_DNA"/>
</dbReference>
<sequence>MKKLLLITFLCIFSFSFAQQNGEQNTAVIQKEPPTTLSSISAYPNPFNVRTRINFKSSQSQIIEFTVKNLLGKTVYFKKINAKTGYNSIEFERDDLRKGMYIYSLQTDSEIISKRLVIR</sequence>
<evidence type="ECO:0000313" key="5">
    <source>
        <dbReference type="Proteomes" id="UP001597032"/>
    </source>
</evidence>
<protein>
    <submittedName>
        <fullName evidence="4">T9SS type A sorting domain-containing protein</fullName>
    </submittedName>
</protein>